<keyword evidence="2" id="KW-1185">Reference proteome</keyword>
<gene>
    <name evidence="1" type="ORF">BJ212DRAFT_1320596</name>
</gene>
<reference evidence="1" key="1">
    <citation type="journal article" date="2020" name="New Phytol.">
        <title>Comparative genomics reveals dynamic genome evolution in host specialist ectomycorrhizal fungi.</title>
        <authorList>
            <person name="Lofgren L.A."/>
            <person name="Nguyen N.H."/>
            <person name="Vilgalys R."/>
            <person name="Ruytinx J."/>
            <person name="Liao H.L."/>
            <person name="Branco S."/>
            <person name="Kuo A."/>
            <person name="LaButti K."/>
            <person name="Lipzen A."/>
            <person name="Andreopoulos W."/>
            <person name="Pangilinan J."/>
            <person name="Riley R."/>
            <person name="Hundley H."/>
            <person name="Na H."/>
            <person name="Barry K."/>
            <person name="Grigoriev I.V."/>
            <person name="Stajich J.E."/>
            <person name="Kennedy P.G."/>
        </authorList>
    </citation>
    <scope>NUCLEOTIDE SEQUENCE</scope>
    <source>
        <strain evidence="1">MN1</strain>
    </source>
</reference>
<comment type="caution">
    <text evidence="1">The sequence shown here is derived from an EMBL/GenBank/DDBJ whole genome shotgun (WGS) entry which is preliminary data.</text>
</comment>
<dbReference type="Proteomes" id="UP000807769">
    <property type="component" value="Unassembled WGS sequence"/>
</dbReference>
<evidence type="ECO:0000313" key="1">
    <source>
        <dbReference type="EMBL" id="KAG1824490.1"/>
    </source>
</evidence>
<proteinExistence type="predicted"/>
<feature type="non-terminal residue" evidence="1">
    <location>
        <position position="107"/>
    </location>
</feature>
<evidence type="ECO:0008006" key="3">
    <source>
        <dbReference type="Google" id="ProtNLM"/>
    </source>
</evidence>
<protein>
    <recommendedName>
        <fullName evidence="3">Myb-like domain-containing protein</fullName>
    </recommendedName>
</protein>
<dbReference type="GeneID" id="64628402"/>
<dbReference type="RefSeq" id="XP_041198207.1">
    <property type="nucleotide sequence ID" value="XM_041334385.1"/>
</dbReference>
<evidence type="ECO:0000313" key="2">
    <source>
        <dbReference type="Proteomes" id="UP000807769"/>
    </source>
</evidence>
<dbReference type="OrthoDB" id="2684442at2759"/>
<organism evidence="1 2">
    <name type="scientific">Suillus subaureus</name>
    <dbReference type="NCBI Taxonomy" id="48587"/>
    <lineage>
        <taxon>Eukaryota</taxon>
        <taxon>Fungi</taxon>
        <taxon>Dikarya</taxon>
        <taxon>Basidiomycota</taxon>
        <taxon>Agaricomycotina</taxon>
        <taxon>Agaricomycetes</taxon>
        <taxon>Agaricomycetidae</taxon>
        <taxon>Boletales</taxon>
        <taxon>Suillineae</taxon>
        <taxon>Suillaceae</taxon>
        <taxon>Suillus</taxon>
    </lineage>
</organism>
<name>A0A9P7EKG5_9AGAM</name>
<dbReference type="AlphaFoldDB" id="A0A9P7EKG5"/>
<dbReference type="EMBL" id="JABBWG010000003">
    <property type="protein sequence ID" value="KAG1824490.1"/>
    <property type="molecule type" value="Genomic_DNA"/>
</dbReference>
<sequence>IHLAITVLIISTQFQLFNMIEEGESKQSKAQWSEEEVDGLLSYLQLQVSKIAGVTFRDETFHEAAKSIAHLSKQGSPKDMAQCKRKWKALKQIHLAIERYCNRSRFY</sequence>
<accession>A0A9P7EKG5</accession>